<feature type="compositionally biased region" description="Low complexity" evidence="1">
    <location>
        <begin position="371"/>
        <end position="384"/>
    </location>
</feature>
<evidence type="ECO:0000256" key="1">
    <source>
        <dbReference type="SAM" id="MobiDB-lite"/>
    </source>
</evidence>
<keyword evidence="3" id="KW-1185">Reference proteome</keyword>
<evidence type="ECO:0000313" key="2">
    <source>
        <dbReference type="EMBL" id="EQC40736.1"/>
    </source>
</evidence>
<dbReference type="RefSeq" id="XP_008605580.1">
    <property type="nucleotide sequence ID" value="XM_008607358.1"/>
</dbReference>
<evidence type="ECO:0000313" key="3">
    <source>
        <dbReference type="Proteomes" id="UP000030762"/>
    </source>
</evidence>
<dbReference type="VEuPathDB" id="FungiDB:SDRG_01808"/>
<name>T0R1A3_SAPDV</name>
<organism evidence="2 3">
    <name type="scientific">Saprolegnia diclina (strain VS20)</name>
    <dbReference type="NCBI Taxonomy" id="1156394"/>
    <lineage>
        <taxon>Eukaryota</taxon>
        <taxon>Sar</taxon>
        <taxon>Stramenopiles</taxon>
        <taxon>Oomycota</taxon>
        <taxon>Saprolegniomycetes</taxon>
        <taxon>Saprolegniales</taxon>
        <taxon>Saprolegniaceae</taxon>
        <taxon>Saprolegnia</taxon>
    </lineage>
</organism>
<sequence length="757" mass="83186">MTKRRHDNWRYFEKQHDLPRNHQWWKIRCKACIEAYQNMGLDGYGAVSEPETLESRPAKMAKHVEECRHIAAQLDRQRVRQEERADAEQTAREEHEQPRTSIRPHVEHVAAAPIKTRPLVDSKISPYFDRDLSRHEVETFHRLLLDVTVDANIPMSWVGFVGILGSSHDGTWVVRGDKLSARQSAAWRTLEAHLKTLGQAEAIEALDTVRRSIKDDSEALAQQVREINKNKRLKGMNSASSEASTAPAARSTAAAASSKPFVASKDDSKPKRALRTPQKTLIMDLDAPIKSAAPMPQSFESPGPAVAPMAGATHAHQVNSTPPTPMRAATPQSLPPRTPIRATTRTPQSMPPPHREAVPSYLDDDLPGPLPLSQSTGSSESSQEINMPLSARSPVPMSVRASVPPTPAPALPAPATLDTLQTAMMASEKKILACIDARINRMDKEVQARFNRMNKEVQAIRRRVDGGGIEEHIERVALDERPNSNNDVQQDAATDILRTFLADMKASLADNEAKVDIAAIRHSLADLSDQLQAADVASRAANIESRTAILERLDGVSQELEAARRATAKTILESKRLEMPTSFIFTEHRIDPNNPVLQESSEKFLAGECGGFLYIVDERTGLPVLDKASKTYPMPITPPSSERLKFICSLLGPCECGVKFMKAAKTVANVVPGLGVLVPILETALNGLKAAVKDLQFNKDELSRTFVEFVRKGDPEGNYDGVVQHARDDGTVMWARPLDVQATHIANEPAAPGPNDA</sequence>
<dbReference type="AlphaFoldDB" id="T0R1A3"/>
<accession>T0R1A3</accession>
<feature type="region of interest" description="Disordered" evidence="1">
    <location>
        <begin position="231"/>
        <end position="387"/>
    </location>
</feature>
<dbReference type="EMBL" id="JH767135">
    <property type="protein sequence ID" value="EQC40736.1"/>
    <property type="molecule type" value="Genomic_DNA"/>
</dbReference>
<gene>
    <name evidence="2" type="ORF">SDRG_01808</name>
</gene>
<protein>
    <submittedName>
        <fullName evidence="2">Uncharacterized protein</fullName>
    </submittedName>
</protein>
<feature type="region of interest" description="Disordered" evidence="1">
    <location>
        <begin position="76"/>
        <end position="99"/>
    </location>
</feature>
<dbReference type="STRING" id="1156394.T0R1A3"/>
<proteinExistence type="predicted"/>
<reference evidence="2 3" key="1">
    <citation type="submission" date="2012-04" db="EMBL/GenBank/DDBJ databases">
        <title>The Genome Sequence of Saprolegnia declina VS20.</title>
        <authorList>
            <consortium name="The Broad Institute Genome Sequencing Platform"/>
            <person name="Russ C."/>
            <person name="Nusbaum C."/>
            <person name="Tyler B."/>
            <person name="van West P."/>
            <person name="Dieguez-Uribeondo J."/>
            <person name="de Bruijn I."/>
            <person name="Tripathy S."/>
            <person name="Jiang R."/>
            <person name="Young S.K."/>
            <person name="Zeng Q."/>
            <person name="Gargeya S."/>
            <person name="Fitzgerald M."/>
            <person name="Haas B."/>
            <person name="Abouelleil A."/>
            <person name="Alvarado L."/>
            <person name="Arachchi H.M."/>
            <person name="Berlin A."/>
            <person name="Chapman S.B."/>
            <person name="Goldberg J."/>
            <person name="Griggs A."/>
            <person name="Gujja S."/>
            <person name="Hansen M."/>
            <person name="Howarth C."/>
            <person name="Imamovic A."/>
            <person name="Larimer J."/>
            <person name="McCowen C."/>
            <person name="Montmayeur A."/>
            <person name="Murphy C."/>
            <person name="Neiman D."/>
            <person name="Pearson M."/>
            <person name="Priest M."/>
            <person name="Roberts A."/>
            <person name="Saif S."/>
            <person name="Shea T."/>
            <person name="Sisk P."/>
            <person name="Sykes S."/>
            <person name="Wortman J."/>
            <person name="Nusbaum C."/>
            <person name="Birren B."/>
        </authorList>
    </citation>
    <scope>NUCLEOTIDE SEQUENCE [LARGE SCALE GENOMIC DNA]</scope>
    <source>
        <strain evidence="2 3">VS20</strain>
    </source>
</reference>
<dbReference type="GeneID" id="19942535"/>
<dbReference type="InParanoid" id="T0R1A3"/>
<dbReference type="Proteomes" id="UP000030762">
    <property type="component" value="Unassembled WGS sequence"/>
</dbReference>
<feature type="compositionally biased region" description="Low complexity" evidence="1">
    <location>
        <begin position="238"/>
        <end position="258"/>
    </location>
</feature>